<dbReference type="Proteomes" id="UP000289703">
    <property type="component" value="Unassembled WGS sequence"/>
</dbReference>
<evidence type="ECO:0000256" key="10">
    <source>
        <dbReference type="SAM" id="SignalP"/>
    </source>
</evidence>
<comment type="similarity">
    <text evidence="8 9">Belongs to the TonB-dependent receptor family.</text>
</comment>
<protein>
    <submittedName>
        <fullName evidence="13">TonB-dependent receptor</fullName>
    </submittedName>
</protein>
<keyword evidence="13" id="KW-0675">Receptor</keyword>
<evidence type="ECO:0000313" key="13">
    <source>
        <dbReference type="EMBL" id="RXQ92226.1"/>
    </source>
</evidence>
<dbReference type="InterPro" id="IPR000531">
    <property type="entry name" value="Beta-barrel_TonB"/>
</dbReference>
<dbReference type="Gene3D" id="2.60.40.1120">
    <property type="entry name" value="Carboxypeptidase-like, regulatory domain"/>
    <property type="match status" value="1"/>
</dbReference>
<evidence type="ECO:0000256" key="8">
    <source>
        <dbReference type="PROSITE-ProRule" id="PRU01360"/>
    </source>
</evidence>
<dbReference type="GO" id="GO:0009279">
    <property type="term" value="C:cell outer membrane"/>
    <property type="evidence" value="ECO:0007669"/>
    <property type="project" value="UniProtKB-SubCell"/>
</dbReference>
<keyword evidence="6 8" id="KW-0472">Membrane</keyword>
<evidence type="ECO:0000256" key="1">
    <source>
        <dbReference type="ARBA" id="ARBA00004571"/>
    </source>
</evidence>
<dbReference type="Pfam" id="PF13715">
    <property type="entry name" value="CarbopepD_reg_2"/>
    <property type="match status" value="1"/>
</dbReference>
<sequence length="940" mass="103106">MKKLILSLLYILILSGSVLAQKKAISGTVTDAQTGEALPGVSVVIPGTTLGTITNQEGNFQLGIDQKYSLVELRFVGYQTKQIELGNQTFLKVSLSQEQLGLNEVTIVGSRNPNRSVIETPTPVDIIPLEAVVQQSAQLELSQILNYVAPSFSSNRYTVQDGTDHVDPASLRGLGVDHVLVLINGKRRHSSSLVNNTLTVGRGSSGIDLNTIPTAAIERIEVLRDGAAAQYGSDAIAGVINIVLKKTTDMVNASINTGQTYEGDGEQVQINTNYGIKVGESGFVNLTGQYQKRGHTDRAALYTGSVYKTDGKGIFSEDFQEGDLSPFQSGTTLSAEEAASINTQNVITNNLSAEEEEALIASNGGRRRFSLKAGDSEAVNAALFLNSGIPLNDKQELYVFGGINSRRGNSTGYYRLPNQSRNVSTIYPQGFLPEINTKIIDASLSAGIRGEVGNWHVDLSNTYGTNSFRFIIGNTLNASMGTASPTSFDAGRFQLTQNTTNLDFDHYFDTILQGLNLALGAEYRNEIYRVSAGEEASYRNYGNVQVIEESNGVNYLNENKTMNIFYGRPGGSQVFPGFQPKNEVDESRSSIALYADLELNFTKSFFISLAGRFEDYTDFGQTFNGKIASRYQLAPNFAVRGAFSTGFRAPSLQQRFFNNTATLFTQRNGEVVSSEVGTFRNDSRVAKLIGVPALKNESSVNYSAGLIWKLARGLDLTLDGYWIDVNDRILLSGNVSADEAKEPELYQILSSVNAGEAQLFANTVDTRTKGLDLILSYRKSFGENRLALTLAANFNETRVTDVHIPNSLKASKEEFFSREETARLETATPKSKINLGINYSYKRFFTQLNNVRFGSVTDRQGTEKSPVDQTFSAKIVTDLSLGYHITDYLSLTIGANNIFNVYPDENRKEYQSEGRFKYSRIVSQFGSNGGYYFARLGFKI</sequence>
<dbReference type="EMBL" id="SAXA01000010">
    <property type="protein sequence ID" value="RXQ92226.1"/>
    <property type="molecule type" value="Genomic_DNA"/>
</dbReference>
<dbReference type="InterPro" id="IPR012910">
    <property type="entry name" value="Plug_dom"/>
</dbReference>
<dbReference type="OrthoDB" id="9761152at2"/>
<dbReference type="AlphaFoldDB" id="A0A4Q1JK54"/>
<keyword evidence="5 9" id="KW-0798">TonB box</keyword>
<dbReference type="PROSITE" id="PS52016">
    <property type="entry name" value="TONB_DEPENDENT_REC_3"/>
    <property type="match status" value="1"/>
</dbReference>
<keyword evidence="3 8" id="KW-1134">Transmembrane beta strand</keyword>
<dbReference type="PANTHER" id="PTHR47234">
    <property type="match status" value="1"/>
</dbReference>
<dbReference type="Gene3D" id="2.170.130.10">
    <property type="entry name" value="TonB-dependent receptor, plug domain"/>
    <property type="match status" value="1"/>
</dbReference>
<organism evidence="13 14">
    <name type="scientific">Ancylomarina salipaludis</name>
    <dbReference type="NCBI Taxonomy" id="2501299"/>
    <lineage>
        <taxon>Bacteria</taxon>
        <taxon>Pseudomonadati</taxon>
        <taxon>Bacteroidota</taxon>
        <taxon>Bacteroidia</taxon>
        <taxon>Marinilabiliales</taxon>
        <taxon>Marinifilaceae</taxon>
        <taxon>Ancylomarina</taxon>
    </lineage>
</organism>
<gene>
    <name evidence="13" type="ORF">EO244_11800</name>
</gene>
<name>A0A4Q1JK54_9BACT</name>
<dbReference type="SUPFAM" id="SSF56935">
    <property type="entry name" value="Porins"/>
    <property type="match status" value="1"/>
</dbReference>
<feature type="domain" description="TonB-dependent receptor-like beta-barrel" evidence="11">
    <location>
        <begin position="408"/>
        <end position="898"/>
    </location>
</feature>
<proteinExistence type="inferred from homology"/>
<comment type="caution">
    <text evidence="13">The sequence shown here is derived from an EMBL/GenBank/DDBJ whole genome shotgun (WGS) entry which is preliminary data.</text>
</comment>
<dbReference type="RefSeq" id="WP_129254882.1">
    <property type="nucleotide sequence ID" value="NZ_SAXA01000010.1"/>
</dbReference>
<feature type="signal peptide" evidence="10">
    <location>
        <begin position="1"/>
        <end position="20"/>
    </location>
</feature>
<evidence type="ECO:0000256" key="3">
    <source>
        <dbReference type="ARBA" id="ARBA00022452"/>
    </source>
</evidence>
<dbReference type="PANTHER" id="PTHR47234:SF3">
    <property type="entry name" value="SECRETIN_TONB SHORT N-TERMINAL DOMAIN-CONTAINING PROTEIN"/>
    <property type="match status" value="1"/>
</dbReference>
<evidence type="ECO:0000259" key="12">
    <source>
        <dbReference type="Pfam" id="PF07715"/>
    </source>
</evidence>
<dbReference type="InterPro" id="IPR008969">
    <property type="entry name" value="CarboxyPept-like_regulatory"/>
</dbReference>
<feature type="chain" id="PRO_5020690184" evidence="10">
    <location>
        <begin position="21"/>
        <end position="940"/>
    </location>
</feature>
<reference evidence="13 14" key="1">
    <citation type="submission" date="2019-01" db="EMBL/GenBank/DDBJ databases">
        <title>Ancylomarina salipaludis sp. nov., isolated from a salt marsh.</title>
        <authorList>
            <person name="Yoon J.-H."/>
        </authorList>
    </citation>
    <scope>NUCLEOTIDE SEQUENCE [LARGE SCALE GENOMIC DNA]</scope>
    <source>
        <strain evidence="13 14">SHSM-M15</strain>
    </source>
</reference>
<evidence type="ECO:0000256" key="2">
    <source>
        <dbReference type="ARBA" id="ARBA00022448"/>
    </source>
</evidence>
<dbReference type="Gene3D" id="2.40.170.20">
    <property type="entry name" value="TonB-dependent receptor, beta-barrel domain"/>
    <property type="match status" value="1"/>
</dbReference>
<keyword evidence="2 8" id="KW-0813">Transport</keyword>
<dbReference type="InterPro" id="IPR037066">
    <property type="entry name" value="Plug_dom_sf"/>
</dbReference>
<dbReference type="InterPro" id="IPR036942">
    <property type="entry name" value="Beta-barrel_TonB_sf"/>
</dbReference>
<keyword evidence="10" id="KW-0732">Signal</keyword>
<comment type="subcellular location">
    <subcellularLocation>
        <location evidence="1 8">Cell outer membrane</location>
        <topology evidence="1 8">Multi-pass membrane protein</topology>
    </subcellularLocation>
</comment>
<dbReference type="Pfam" id="PF00593">
    <property type="entry name" value="TonB_dep_Rec_b-barrel"/>
    <property type="match status" value="1"/>
</dbReference>
<keyword evidence="7 8" id="KW-0998">Cell outer membrane</keyword>
<evidence type="ECO:0000259" key="11">
    <source>
        <dbReference type="Pfam" id="PF00593"/>
    </source>
</evidence>
<evidence type="ECO:0000256" key="7">
    <source>
        <dbReference type="ARBA" id="ARBA00023237"/>
    </source>
</evidence>
<evidence type="ECO:0000256" key="4">
    <source>
        <dbReference type="ARBA" id="ARBA00022692"/>
    </source>
</evidence>
<evidence type="ECO:0000256" key="5">
    <source>
        <dbReference type="ARBA" id="ARBA00023077"/>
    </source>
</evidence>
<evidence type="ECO:0000313" key="14">
    <source>
        <dbReference type="Proteomes" id="UP000289703"/>
    </source>
</evidence>
<feature type="domain" description="TonB-dependent receptor plug" evidence="12">
    <location>
        <begin position="117"/>
        <end position="239"/>
    </location>
</feature>
<keyword evidence="4 8" id="KW-0812">Transmembrane</keyword>
<evidence type="ECO:0000256" key="6">
    <source>
        <dbReference type="ARBA" id="ARBA00023136"/>
    </source>
</evidence>
<dbReference type="SUPFAM" id="SSF49464">
    <property type="entry name" value="Carboxypeptidase regulatory domain-like"/>
    <property type="match status" value="1"/>
</dbReference>
<evidence type="ECO:0000256" key="9">
    <source>
        <dbReference type="RuleBase" id="RU003357"/>
    </source>
</evidence>
<keyword evidence="14" id="KW-1185">Reference proteome</keyword>
<dbReference type="Pfam" id="PF07715">
    <property type="entry name" value="Plug"/>
    <property type="match status" value="1"/>
</dbReference>
<accession>A0A4Q1JK54</accession>
<dbReference type="InterPro" id="IPR039426">
    <property type="entry name" value="TonB-dep_rcpt-like"/>
</dbReference>